<feature type="domain" description="Aminotransferase class I/classII large" evidence="7">
    <location>
        <begin position="32"/>
        <end position="378"/>
    </location>
</feature>
<dbReference type="Gene3D" id="3.90.1150.10">
    <property type="entry name" value="Aspartate Aminotransferase, domain 1"/>
    <property type="match status" value="1"/>
</dbReference>
<dbReference type="InterPro" id="IPR004839">
    <property type="entry name" value="Aminotransferase_I/II_large"/>
</dbReference>
<evidence type="ECO:0000256" key="4">
    <source>
        <dbReference type="ARBA" id="ARBA00022679"/>
    </source>
</evidence>
<dbReference type="Gene3D" id="3.40.640.10">
    <property type="entry name" value="Type I PLP-dependent aspartate aminotransferase-like (Major domain)"/>
    <property type="match status" value="1"/>
</dbReference>
<dbReference type="InterPro" id="IPR015421">
    <property type="entry name" value="PyrdxlP-dep_Trfase_major"/>
</dbReference>
<evidence type="ECO:0000256" key="1">
    <source>
        <dbReference type="ARBA" id="ARBA00001933"/>
    </source>
</evidence>
<dbReference type="PANTHER" id="PTHR46383:SF5">
    <property type="entry name" value="AMINOTRANSFERASE CLASS I_CLASSII DOMAIN-CONTAINING PROTEIN"/>
    <property type="match status" value="1"/>
</dbReference>
<organism evidence="8 9">
    <name type="scientific">Synechocystis salina LEGE 00031</name>
    <dbReference type="NCBI Taxonomy" id="1828736"/>
    <lineage>
        <taxon>Bacteria</taxon>
        <taxon>Bacillati</taxon>
        <taxon>Cyanobacteriota</taxon>
        <taxon>Cyanophyceae</taxon>
        <taxon>Synechococcales</taxon>
        <taxon>Merismopediaceae</taxon>
        <taxon>Synechocystis</taxon>
    </lineage>
</organism>
<name>A0ABR9VUX1_9SYNC</name>
<dbReference type="NCBIfam" id="NF004621">
    <property type="entry name" value="PRK05957.1"/>
    <property type="match status" value="1"/>
</dbReference>
<keyword evidence="9" id="KW-1185">Reference proteome</keyword>
<comment type="caution">
    <text evidence="8">The sequence shown here is derived from an EMBL/GenBank/DDBJ whole genome shotgun (WGS) entry which is preliminary data.</text>
</comment>
<keyword evidence="3 6" id="KW-0032">Aminotransferase</keyword>
<dbReference type="InterPro" id="IPR015422">
    <property type="entry name" value="PyrdxlP-dep_Trfase_small"/>
</dbReference>
<evidence type="ECO:0000256" key="6">
    <source>
        <dbReference type="RuleBase" id="RU000481"/>
    </source>
</evidence>
<reference evidence="8 9" key="1">
    <citation type="submission" date="2020-10" db="EMBL/GenBank/DDBJ databases">
        <authorList>
            <person name="Castelo-Branco R."/>
            <person name="Eusebio N."/>
            <person name="Adriana R."/>
            <person name="Vieira A."/>
            <person name="Brugerolle De Fraissinette N."/>
            <person name="Rezende De Castro R."/>
            <person name="Schneider M.P."/>
            <person name="Vasconcelos V."/>
            <person name="Leao P.N."/>
        </authorList>
    </citation>
    <scope>NUCLEOTIDE SEQUENCE [LARGE SCALE GENOMIC DNA]</scope>
    <source>
        <strain evidence="8 9">LEGE 00031</strain>
    </source>
</reference>
<dbReference type="EMBL" id="JADEVV010000051">
    <property type="protein sequence ID" value="MBE9255160.1"/>
    <property type="molecule type" value="Genomic_DNA"/>
</dbReference>
<evidence type="ECO:0000256" key="2">
    <source>
        <dbReference type="ARBA" id="ARBA00007441"/>
    </source>
</evidence>
<dbReference type="PANTHER" id="PTHR46383">
    <property type="entry name" value="ASPARTATE AMINOTRANSFERASE"/>
    <property type="match status" value="1"/>
</dbReference>
<evidence type="ECO:0000313" key="9">
    <source>
        <dbReference type="Proteomes" id="UP000658720"/>
    </source>
</evidence>
<evidence type="ECO:0000259" key="7">
    <source>
        <dbReference type="Pfam" id="PF00155"/>
    </source>
</evidence>
<dbReference type="EC" id="2.6.1.-" evidence="6"/>
<evidence type="ECO:0000313" key="8">
    <source>
        <dbReference type="EMBL" id="MBE9255160.1"/>
    </source>
</evidence>
<dbReference type="Pfam" id="PF00155">
    <property type="entry name" value="Aminotran_1_2"/>
    <property type="match status" value="1"/>
</dbReference>
<keyword evidence="5" id="KW-0663">Pyridoxal phosphate</keyword>
<dbReference type="GO" id="GO:0008483">
    <property type="term" value="F:transaminase activity"/>
    <property type="evidence" value="ECO:0007669"/>
    <property type="project" value="UniProtKB-KW"/>
</dbReference>
<dbReference type="RefSeq" id="WP_194020590.1">
    <property type="nucleotide sequence ID" value="NZ_JADEVV010000051.1"/>
</dbReference>
<sequence length="389" mass="42293">MVMETAFSRMDLVQSPVIPVVGQWIADSPGTISLGQGVAFYPPPEEVAVAVRESLGQAPLHQYQPVAGIPSLISALTEKLQRDNGIHVSSAQAVVVTAGANMGFLNAVLAITEVGDEIILNTPYYFNHEMAVRIAGCRPVLVPTNDQYQLQPDLIAQAIAPRTRAVVTISPNNPTGAVYPEADLRAVNQLCRERGIYHIHDEAYDYFAYDQTPIFSPGAMLGSGSHTISLYSFSKAYGMAGWRVGYMVIPQELLLAVKKIQDTNLICPVVVSQYAALACLQVGKAYSAQFLPEMAACRQQLLAVLSQLSDRCRLVVPQGAFYCLLEVDSPLTDLELVKRLIDEFKVAVLPGSTFGIETGCYLRIAYGALRRDTASTAMARLEQGLKHIC</sequence>
<dbReference type="InterPro" id="IPR004838">
    <property type="entry name" value="NHTrfase_class1_PyrdxlP-BS"/>
</dbReference>
<evidence type="ECO:0000256" key="3">
    <source>
        <dbReference type="ARBA" id="ARBA00022576"/>
    </source>
</evidence>
<proteinExistence type="inferred from homology"/>
<dbReference type="PROSITE" id="PS00105">
    <property type="entry name" value="AA_TRANSFER_CLASS_1"/>
    <property type="match status" value="1"/>
</dbReference>
<keyword evidence="4 6" id="KW-0808">Transferase</keyword>
<dbReference type="CDD" id="cd00609">
    <property type="entry name" value="AAT_like"/>
    <property type="match status" value="1"/>
</dbReference>
<accession>A0ABR9VUX1</accession>
<evidence type="ECO:0000256" key="5">
    <source>
        <dbReference type="ARBA" id="ARBA00022898"/>
    </source>
</evidence>
<comment type="similarity">
    <text evidence="2 6">Belongs to the class-I pyridoxal-phosphate-dependent aminotransferase family.</text>
</comment>
<dbReference type="Proteomes" id="UP000658720">
    <property type="component" value="Unassembled WGS sequence"/>
</dbReference>
<comment type="cofactor">
    <cofactor evidence="1 6">
        <name>pyridoxal 5'-phosphate</name>
        <dbReference type="ChEBI" id="CHEBI:597326"/>
    </cofactor>
</comment>
<protein>
    <recommendedName>
        <fullName evidence="6">Aminotransferase</fullName>
        <ecNumber evidence="6">2.6.1.-</ecNumber>
    </recommendedName>
</protein>
<gene>
    <name evidence="8" type="ORF">IQ217_15195</name>
</gene>
<dbReference type="SUPFAM" id="SSF53383">
    <property type="entry name" value="PLP-dependent transferases"/>
    <property type="match status" value="1"/>
</dbReference>
<dbReference type="InterPro" id="IPR015424">
    <property type="entry name" value="PyrdxlP-dep_Trfase"/>
</dbReference>
<dbReference type="InterPro" id="IPR050596">
    <property type="entry name" value="AspAT/PAT-like"/>
</dbReference>